<dbReference type="Gene3D" id="1.25.40.20">
    <property type="entry name" value="Ankyrin repeat-containing domain"/>
    <property type="match status" value="1"/>
</dbReference>
<dbReference type="RefSeq" id="WP_298288212.1">
    <property type="nucleotide sequence ID" value="NZ_JBHTIC010000002.1"/>
</dbReference>
<proteinExistence type="predicted"/>
<protein>
    <submittedName>
        <fullName evidence="2">Ankyrin repeat domain-containing protein</fullName>
    </submittedName>
</protein>
<gene>
    <name evidence="2" type="ORF">ACFQZW_02135</name>
</gene>
<comment type="caution">
    <text evidence="2">The sequence shown here is derived from an EMBL/GenBank/DDBJ whole genome shotgun (WGS) entry which is preliminary data.</text>
</comment>
<reference evidence="3" key="1">
    <citation type="journal article" date="2019" name="Int. J. Syst. Evol. Microbiol.">
        <title>The Global Catalogue of Microorganisms (GCM) 10K type strain sequencing project: providing services to taxonomists for standard genome sequencing and annotation.</title>
        <authorList>
            <consortium name="The Broad Institute Genomics Platform"/>
            <consortium name="The Broad Institute Genome Sequencing Center for Infectious Disease"/>
            <person name="Wu L."/>
            <person name="Ma J."/>
        </authorList>
    </citation>
    <scope>NUCLEOTIDE SEQUENCE [LARGE SCALE GENOMIC DNA]</scope>
    <source>
        <strain evidence="3">CCUG 60022</strain>
    </source>
</reference>
<dbReference type="PANTHER" id="PTHR22677">
    <property type="entry name" value="ANKYRIN REPEAT DOMAIN-CONTAINING PROTEIN 60"/>
    <property type="match status" value="1"/>
</dbReference>
<keyword evidence="3" id="KW-1185">Reference proteome</keyword>
<dbReference type="PANTHER" id="PTHR22677:SF4">
    <property type="entry name" value="USHER SYNDROME TYPE-1G PROTEIN-LIKE PROTEIN"/>
    <property type="match status" value="1"/>
</dbReference>
<organism evidence="2 3">
    <name type="scientific">Lutibacter aestuarii</name>
    <dbReference type="NCBI Taxonomy" id="861111"/>
    <lineage>
        <taxon>Bacteria</taxon>
        <taxon>Pseudomonadati</taxon>
        <taxon>Bacteroidota</taxon>
        <taxon>Flavobacteriia</taxon>
        <taxon>Flavobacteriales</taxon>
        <taxon>Flavobacteriaceae</taxon>
        <taxon>Lutibacter</taxon>
    </lineage>
</organism>
<dbReference type="InterPro" id="IPR002110">
    <property type="entry name" value="Ankyrin_rpt"/>
</dbReference>
<evidence type="ECO:0000313" key="2">
    <source>
        <dbReference type="EMBL" id="MFD0760874.1"/>
    </source>
</evidence>
<dbReference type="EMBL" id="JBHTIC010000002">
    <property type="protein sequence ID" value="MFD0760874.1"/>
    <property type="molecule type" value="Genomic_DNA"/>
</dbReference>
<evidence type="ECO:0000256" key="1">
    <source>
        <dbReference type="PROSITE-ProRule" id="PRU00023"/>
    </source>
</evidence>
<name>A0ABW2Z7M9_9FLAO</name>
<evidence type="ECO:0000313" key="3">
    <source>
        <dbReference type="Proteomes" id="UP001597032"/>
    </source>
</evidence>
<dbReference type="PROSITE" id="PS50297">
    <property type="entry name" value="ANK_REP_REGION"/>
    <property type="match status" value="1"/>
</dbReference>
<dbReference type="SUPFAM" id="SSF48403">
    <property type="entry name" value="Ankyrin repeat"/>
    <property type="match status" value="1"/>
</dbReference>
<dbReference type="InterPro" id="IPR036770">
    <property type="entry name" value="Ankyrin_rpt-contain_sf"/>
</dbReference>
<dbReference type="PROSITE" id="PS50088">
    <property type="entry name" value="ANK_REPEAT"/>
    <property type="match status" value="1"/>
</dbReference>
<keyword evidence="1" id="KW-0040">ANK repeat</keyword>
<dbReference type="InterPro" id="IPR039323">
    <property type="entry name" value="ANKRD_45/46/60"/>
</dbReference>
<dbReference type="Proteomes" id="UP001597032">
    <property type="component" value="Unassembled WGS sequence"/>
</dbReference>
<feature type="repeat" description="ANK" evidence="1">
    <location>
        <begin position="85"/>
        <end position="117"/>
    </location>
</feature>
<dbReference type="SMART" id="SM00248">
    <property type="entry name" value="ANK"/>
    <property type="match status" value="2"/>
</dbReference>
<dbReference type="Pfam" id="PF12796">
    <property type="entry name" value="Ank_2"/>
    <property type="match status" value="1"/>
</dbReference>
<sequence length="144" mass="16315">MKKLLIFTIFFISISIIQAGNISNINNSISLPITKSEKNNKSPKKTYHHYNPYKMASFCRLIQIGNYKAVKKLIEQGADVNEKSLKLTPLMYAARHNRVEILKLLITNGANLKTRNCNGDTALKWAKMSGAKEAYMILQKALKK</sequence>
<accession>A0ABW2Z7M9</accession>